<protein>
    <submittedName>
        <fullName evidence="2">DNA polymerase III subunit gamma and tau</fullName>
    </submittedName>
</protein>
<evidence type="ECO:0000313" key="2">
    <source>
        <dbReference type="EMBL" id="MFD1326277.1"/>
    </source>
</evidence>
<feature type="non-terminal residue" evidence="2">
    <location>
        <position position="119"/>
    </location>
</feature>
<name>A0ABW3YNX0_9ACTN</name>
<feature type="compositionally biased region" description="Gly residues" evidence="1">
    <location>
        <begin position="106"/>
        <end position="119"/>
    </location>
</feature>
<dbReference type="EMBL" id="JBHTMP010000178">
    <property type="protein sequence ID" value="MFD1326277.1"/>
    <property type="molecule type" value="Genomic_DNA"/>
</dbReference>
<keyword evidence="3" id="KW-1185">Reference proteome</keyword>
<accession>A0ABW3YNX0</accession>
<sequence>MVNRTNKTLAALMREAVVRDLDGDTLVLTVKSPALSQMVSSKAAVITAALYEEWGQRWQIRCEVAGERGGTSSAASRPVPSMPAPARTDSRPPADRSAPAAPAAGQAGGNGGDTGWPEP</sequence>
<feature type="region of interest" description="Disordered" evidence="1">
    <location>
        <begin position="66"/>
        <end position="119"/>
    </location>
</feature>
<evidence type="ECO:0000256" key="1">
    <source>
        <dbReference type="SAM" id="MobiDB-lite"/>
    </source>
</evidence>
<proteinExistence type="predicted"/>
<dbReference type="Proteomes" id="UP001597260">
    <property type="component" value="Unassembled WGS sequence"/>
</dbReference>
<reference evidence="3" key="1">
    <citation type="journal article" date="2019" name="Int. J. Syst. Evol. Microbiol.">
        <title>The Global Catalogue of Microorganisms (GCM) 10K type strain sequencing project: providing services to taxonomists for standard genome sequencing and annotation.</title>
        <authorList>
            <consortium name="The Broad Institute Genomics Platform"/>
            <consortium name="The Broad Institute Genome Sequencing Center for Infectious Disease"/>
            <person name="Wu L."/>
            <person name="Ma J."/>
        </authorList>
    </citation>
    <scope>NUCLEOTIDE SEQUENCE [LARGE SCALE GENOMIC DNA]</scope>
    <source>
        <strain evidence="3">JCM 31037</strain>
    </source>
</reference>
<organism evidence="2 3">
    <name type="scientific">Micromonospora sonneratiae</name>
    <dbReference type="NCBI Taxonomy" id="1184706"/>
    <lineage>
        <taxon>Bacteria</taxon>
        <taxon>Bacillati</taxon>
        <taxon>Actinomycetota</taxon>
        <taxon>Actinomycetes</taxon>
        <taxon>Micromonosporales</taxon>
        <taxon>Micromonosporaceae</taxon>
        <taxon>Micromonospora</taxon>
    </lineage>
</organism>
<feature type="compositionally biased region" description="Low complexity" evidence="1">
    <location>
        <begin position="95"/>
        <end position="105"/>
    </location>
</feature>
<evidence type="ECO:0000313" key="3">
    <source>
        <dbReference type="Proteomes" id="UP001597260"/>
    </source>
</evidence>
<gene>
    <name evidence="2" type="ORF">ACFQ4H_34880</name>
</gene>
<comment type="caution">
    <text evidence="2">The sequence shown here is derived from an EMBL/GenBank/DDBJ whole genome shotgun (WGS) entry which is preliminary data.</text>
</comment>